<evidence type="ECO:0000259" key="7">
    <source>
        <dbReference type="Pfam" id="PF08281"/>
    </source>
</evidence>
<dbReference type="NCBIfam" id="TIGR02937">
    <property type="entry name" value="sigma70-ECF"/>
    <property type="match status" value="1"/>
</dbReference>
<dbReference type="InterPro" id="IPR013324">
    <property type="entry name" value="RNA_pol_sigma_r3/r4-like"/>
</dbReference>
<dbReference type="InterPro" id="IPR014284">
    <property type="entry name" value="RNA_pol_sigma-70_dom"/>
</dbReference>
<keyword evidence="3" id="KW-0731">Sigma factor</keyword>
<reference evidence="9" key="1">
    <citation type="journal article" date="2019" name="Int. J. Syst. Evol. Microbiol.">
        <title>The Global Catalogue of Microorganisms (GCM) 10K type strain sequencing project: providing services to taxonomists for standard genome sequencing and annotation.</title>
        <authorList>
            <consortium name="The Broad Institute Genomics Platform"/>
            <consortium name="The Broad Institute Genome Sequencing Center for Infectious Disease"/>
            <person name="Wu L."/>
            <person name="Ma J."/>
        </authorList>
    </citation>
    <scope>NUCLEOTIDE SEQUENCE [LARGE SCALE GENOMIC DNA]</scope>
    <source>
        <strain evidence="9">KCTC 42953</strain>
    </source>
</reference>
<keyword evidence="4" id="KW-0238">DNA-binding</keyword>
<keyword evidence="5" id="KW-0804">Transcription</keyword>
<dbReference type="PANTHER" id="PTHR43133">
    <property type="entry name" value="RNA POLYMERASE ECF-TYPE SIGMA FACTO"/>
    <property type="match status" value="1"/>
</dbReference>
<evidence type="ECO:0000313" key="9">
    <source>
        <dbReference type="Proteomes" id="UP001595533"/>
    </source>
</evidence>
<evidence type="ECO:0000259" key="6">
    <source>
        <dbReference type="Pfam" id="PF04542"/>
    </source>
</evidence>
<comment type="similarity">
    <text evidence="1">Belongs to the sigma-70 factor family. ECF subfamily.</text>
</comment>
<comment type="caution">
    <text evidence="8">The sequence shown here is derived from an EMBL/GenBank/DDBJ whole genome shotgun (WGS) entry which is preliminary data.</text>
</comment>
<keyword evidence="9" id="KW-1185">Reference proteome</keyword>
<dbReference type="Pfam" id="PF04542">
    <property type="entry name" value="Sigma70_r2"/>
    <property type="match status" value="1"/>
</dbReference>
<evidence type="ECO:0000256" key="4">
    <source>
        <dbReference type="ARBA" id="ARBA00023125"/>
    </source>
</evidence>
<sequence length="186" mass="21046">MTENHESTATLLARVRRGDEGARDHLCAVYLPLLQKWAHGRLPEYARDLAETDDMVQASLLKALDKLDSFSPMHEGAFLAYLRKILLNKIRDEIRRFSLHGNQYQSISDSVTVQNESALDQAVGAEIIDKYEQALLKMNEQAREAVILRVEFGFSYPEIATAMNFATANTARMKVSRALQNLAEMM</sequence>
<dbReference type="Gene3D" id="1.10.10.10">
    <property type="entry name" value="Winged helix-like DNA-binding domain superfamily/Winged helix DNA-binding domain"/>
    <property type="match status" value="1"/>
</dbReference>
<dbReference type="PANTHER" id="PTHR43133:SF8">
    <property type="entry name" value="RNA POLYMERASE SIGMA FACTOR HI_1459-RELATED"/>
    <property type="match status" value="1"/>
</dbReference>
<dbReference type="EMBL" id="JBHRTS010000002">
    <property type="protein sequence ID" value="MFC3193387.1"/>
    <property type="molecule type" value="Genomic_DNA"/>
</dbReference>
<evidence type="ECO:0000313" key="8">
    <source>
        <dbReference type="EMBL" id="MFC3193387.1"/>
    </source>
</evidence>
<dbReference type="InterPro" id="IPR013325">
    <property type="entry name" value="RNA_pol_sigma_r2"/>
</dbReference>
<keyword evidence="2" id="KW-0805">Transcription regulation</keyword>
<dbReference type="InterPro" id="IPR039425">
    <property type="entry name" value="RNA_pol_sigma-70-like"/>
</dbReference>
<dbReference type="Proteomes" id="UP001595533">
    <property type="component" value="Unassembled WGS sequence"/>
</dbReference>
<evidence type="ECO:0000256" key="5">
    <source>
        <dbReference type="ARBA" id="ARBA00023163"/>
    </source>
</evidence>
<name>A0ABV7J8H1_9GAMM</name>
<dbReference type="InterPro" id="IPR036388">
    <property type="entry name" value="WH-like_DNA-bd_sf"/>
</dbReference>
<protein>
    <submittedName>
        <fullName evidence="8">RNA polymerase sigma factor</fullName>
    </submittedName>
</protein>
<dbReference type="InterPro" id="IPR013249">
    <property type="entry name" value="RNA_pol_sigma70_r4_t2"/>
</dbReference>
<gene>
    <name evidence="8" type="ORF">ACFODZ_03920</name>
</gene>
<dbReference type="SUPFAM" id="SSF88659">
    <property type="entry name" value="Sigma3 and sigma4 domains of RNA polymerase sigma factors"/>
    <property type="match status" value="1"/>
</dbReference>
<proteinExistence type="inferred from homology"/>
<feature type="domain" description="RNA polymerase sigma-70 region 2" evidence="6">
    <location>
        <begin position="30"/>
        <end position="96"/>
    </location>
</feature>
<organism evidence="8 9">
    <name type="scientific">Marinicella sediminis</name>
    <dbReference type="NCBI Taxonomy" id="1792834"/>
    <lineage>
        <taxon>Bacteria</taxon>
        <taxon>Pseudomonadati</taxon>
        <taxon>Pseudomonadota</taxon>
        <taxon>Gammaproteobacteria</taxon>
        <taxon>Lysobacterales</taxon>
        <taxon>Marinicellaceae</taxon>
        <taxon>Marinicella</taxon>
    </lineage>
</organism>
<feature type="domain" description="RNA polymerase sigma factor 70 region 4 type 2" evidence="7">
    <location>
        <begin position="130"/>
        <end position="182"/>
    </location>
</feature>
<evidence type="ECO:0000256" key="3">
    <source>
        <dbReference type="ARBA" id="ARBA00023082"/>
    </source>
</evidence>
<accession>A0ABV7J8H1</accession>
<dbReference type="Gene3D" id="1.10.1740.10">
    <property type="match status" value="1"/>
</dbReference>
<evidence type="ECO:0000256" key="1">
    <source>
        <dbReference type="ARBA" id="ARBA00010641"/>
    </source>
</evidence>
<dbReference type="InterPro" id="IPR007627">
    <property type="entry name" value="RNA_pol_sigma70_r2"/>
</dbReference>
<dbReference type="Pfam" id="PF08281">
    <property type="entry name" value="Sigma70_r4_2"/>
    <property type="match status" value="1"/>
</dbReference>
<evidence type="ECO:0000256" key="2">
    <source>
        <dbReference type="ARBA" id="ARBA00023015"/>
    </source>
</evidence>
<dbReference type="RefSeq" id="WP_077410077.1">
    <property type="nucleotide sequence ID" value="NZ_JBHRTS010000002.1"/>
</dbReference>
<dbReference type="SUPFAM" id="SSF88946">
    <property type="entry name" value="Sigma2 domain of RNA polymerase sigma factors"/>
    <property type="match status" value="1"/>
</dbReference>